<comment type="catalytic activity">
    <reaction evidence="6">
        <text>Endohydrolysis of (1-&gt;4)-beta-D-xylosidic linkages in xylans.</text>
        <dbReference type="EC" id="3.2.1.8"/>
    </reaction>
</comment>
<dbReference type="EC" id="3.2.1.8" evidence="6"/>
<dbReference type="PANTHER" id="PTHR31490:SF90">
    <property type="entry name" value="ENDO-1,4-BETA-XYLANASE A"/>
    <property type="match status" value="1"/>
</dbReference>
<dbReference type="PROSITE" id="PS00591">
    <property type="entry name" value="GH10_1"/>
    <property type="match status" value="1"/>
</dbReference>
<dbReference type="InterPro" id="IPR031158">
    <property type="entry name" value="GH10_AS"/>
</dbReference>
<dbReference type="Gene3D" id="3.20.20.80">
    <property type="entry name" value="Glycosidases"/>
    <property type="match status" value="1"/>
</dbReference>
<keyword evidence="4 6" id="KW-0624">Polysaccharide degradation</keyword>
<dbReference type="EMBL" id="SWBP01000007">
    <property type="protein sequence ID" value="TKB95721.1"/>
    <property type="molecule type" value="Genomic_DNA"/>
</dbReference>
<proteinExistence type="inferred from homology"/>
<dbReference type="GO" id="GO:0031176">
    <property type="term" value="F:endo-1,4-beta-xylanase activity"/>
    <property type="evidence" value="ECO:0007669"/>
    <property type="project" value="UniProtKB-EC"/>
</dbReference>
<evidence type="ECO:0000256" key="1">
    <source>
        <dbReference type="ARBA" id="ARBA00022801"/>
    </source>
</evidence>
<dbReference type="GO" id="GO:0045493">
    <property type="term" value="P:xylan catabolic process"/>
    <property type="evidence" value="ECO:0007669"/>
    <property type="project" value="UniProtKB-KW"/>
</dbReference>
<dbReference type="RefSeq" id="WP_136827478.1">
    <property type="nucleotide sequence ID" value="NZ_SWBP01000007.1"/>
</dbReference>
<dbReference type="InterPro" id="IPR044846">
    <property type="entry name" value="GH10"/>
</dbReference>
<comment type="similarity">
    <text evidence="6">Belongs to the glycosyl hydrolase 10 (cellulase F) family.</text>
</comment>
<keyword evidence="8" id="KW-0858">Xylan degradation</keyword>
<gene>
    <name evidence="8" type="ORF">FA046_15625</name>
</gene>
<keyword evidence="2 6" id="KW-0119">Carbohydrate metabolism</keyword>
<evidence type="ECO:0000256" key="5">
    <source>
        <dbReference type="PROSITE-ProRule" id="PRU10061"/>
    </source>
</evidence>
<dbReference type="AlphaFoldDB" id="A0A4U1BUQ8"/>
<feature type="domain" description="GH10" evidence="7">
    <location>
        <begin position="28"/>
        <end position="362"/>
    </location>
</feature>
<organism evidence="8 9">
    <name type="scientific">Pedobacter cryophilus</name>
    <dbReference type="NCBI Taxonomy" id="2571271"/>
    <lineage>
        <taxon>Bacteria</taxon>
        <taxon>Pseudomonadati</taxon>
        <taxon>Bacteroidota</taxon>
        <taxon>Sphingobacteriia</taxon>
        <taxon>Sphingobacteriales</taxon>
        <taxon>Sphingobacteriaceae</taxon>
        <taxon>Pedobacter</taxon>
    </lineage>
</organism>
<evidence type="ECO:0000259" key="7">
    <source>
        <dbReference type="PROSITE" id="PS51760"/>
    </source>
</evidence>
<evidence type="ECO:0000256" key="3">
    <source>
        <dbReference type="ARBA" id="ARBA00023295"/>
    </source>
</evidence>
<sequence>MKISKLFIGSIALVAIVFLTQLFSAYTFKKEKGLKDYYKKYFPVGAALTPRSIKGEEAELIKQQFSSITAENAMKMGPIHPEENRYYWTDADAIVNFGLENKMKVRGHCLVWHTQSPRWFFTDAEGKTIDKEMLYKRLKEHIQTVVSRYKGKIYAWDVVNEVIADGPEIYRKTSFLDIAGEEFIAKAFEYAHEADPKAILFYNDYNTEQPAKREKIYNMLKKFLDAGVPIHGVGLQAHWSISNPSREELEKSITMFSSLGLQIQFTELDISVYSGREGGQIIRGQRDTTKAVFTPEMEQKQLEKYQMVFEVFRKYKKNITGVTFWNVSDRYTWLDGRGRKNFPLLFDTNLKPKKAFGAVTQF</sequence>
<dbReference type="SMART" id="SM00633">
    <property type="entry name" value="Glyco_10"/>
    <property type="match status" value="1"/>
</dbReference>
<dbReference type="PANTHER" id="PTHR31490">
    <property type="entry name" value="GLYCOSYL HYDROLASE"/>
    <property type="match status" value="1"/>
</dbReference>
<evidence type="ECO:0000313" key="9">
    <source>
        <dbReference type="Proteomes" id="UP000308181"/>
    </source>
</evidence>
<evidence type="ECO:0000256" key="4">
    <source>
        <dbReference type="ARBA" id="ARBA00023326"/>
    </source>
</evidence>
<reference evidence="8 9" key="1">
    <citation type="submission" date="2019-04" db="EMBL/GenBank/DDBJ databases">
        <title>Pedobacter sp. AR-3-17 sp. nov., isolated from Arctic soil.</title>
        <authorList>
            <person name="Dahal R.H."/>
            <person name="Kim D.-U."/>
        </authorList>
    </citation>
    <scope>NUCLEOTIDE SEQUENCE [LARGE SCALE GENOMIC DNA]</scope>
    <source>
        <strain evidence="8 9">AR-3-17</strain>
    </source>
</reference>
<dbReference type="SUPFAM" id="SSF51445">
    <property type="entry name" value="(Trans)glycosidases"/>
    <property type="match status" value="1"/>
</dbReference>
<protein>
    <recommendedName>
        <fullName evidence="6">Beta-xylanase</fullName>
        <ecNumber evidence="6">3.2.1.8</ecNumber>
    </recommendedName>
</protein>
<dbReference type="Pfam" id="PF00331">
    <property type="entry name" value="Glyco_hydro_10"/>
    <property type="match status" value="1"/>
</dbReference>
<accession>A0A4U1BUQ8</accession>
<keyword evidence="1 6" id="KW-0378">Hydrolase</keyword>
<dbReference type="PROSITE" id="PS51760">
    <property type="entry name" value="GH10_2"/>
    <property type="match status" value="1"/>
</dbReference>
<name>A0A4U1BUQ8_9SPHI</name>
<keyword evidence="9" id="KW-1185">Reference proteome</keyword>
<evidence type="ECO:0000256" key="6">
    <source>
        <dbReference type="RuleBase" id="RU361174"/>
    </source>
</evidence>
<comment type="caution">
    <text evidence="8">The sequence shown here is derived from an EMBL/GenBank/DDBJ whole genome shotgun (WGS) entry which is preliminary data.</text>
</comment>
<evidence type="ECO:0000313" key="8">
    <source>
        <dbReference type="EMBL" id="TKB95721.1"/>
    </source>
</evidence>
<dbReference type="InterPro" id="IPR001000">
    <property type="entry name" value="GH10_dom"/>
</dbReference>
<evidence type="ECO:0000256" key="2">
    <source>
        <dbReference type="ARBA" id="ARBA00023277"/>
    </source>
</evidence>
<dbReference type="PRINTS" id="PR00134">
    <property type="entry name" value="GLHYDRLASE10"/>
</dbReference>
<dbReference type="InterPro" id="IPR017853">
    <property type="entry name" value="GH"/>
</dbReference>
<feature type="active site" description="Nucleophile" evidence="5">
    <location>
        <position position="267"/>
    </location>
</feature>
<dbReference type="OrthoDB" id="1032269at2"/>
<dbReference type="Proteomes" id="UP000308181">
    <property type="component" value="Unassembled WGS sequence"/>
</dbReference>
<keyword evidence="3 6" id="KW-0326">Glycosidase</keyword>